<keyword evidence="3" id="KW-1185">Reference proteome</keyword>
<reference evidence="3" key="1">
    <citation type="submission" date="2020-06" db="EMBL/GenBank/DDBJ databases">
        <title>Nostoc edaphicum CCNP1411 genome.</title>
        <authorList>
            <person name="Fidor A."/>
            <person name="Grabski M."/>
            <person name="Gawor J."/>
            <person name="Gromadka R."/>
            <person name="Wegrzyn G."/>
            <person name="Mazur-Marzec H."/>
        </authorList>
    </citation>
    <scope>NUCLEOTIDE SEQUENCE [LARGE SCALE GENOMIC DNA]</scope>
    <source>
        <strain evidence="3">CCNP1411</strain>
    </source>
</reference>
<keyword evidence="1" id="KW-0812">Transmembrane</keyword>
<name>A0A7D7LCB7_9NOSO</name>
<keyword evidence="1" id="KW-1133">Transmembrane helix</keyword>
<evidence type="ECO:0000313" key="3">
    <source>
        <dbReference type="Proteomes" id="UP000514713"/>
    </source>
</evidence>
<sequence length="59" mass="7042">MTRPSLDRKDAINRRLYNHQFFVETAIYRVSYLNLLGAILLPNLKPLFQNYERKISQDS</sequence>
<keyword evidence="1" id="KW-0472">Membrane</keyword>
<dbReference type="KEGG" id="ned:HUN01_07285"/>
<dbReference type="RefSeq" id="WP_181930709.1">
    <property type="nucleotide sequence ID" value="NZ_CP054698.1"/>
</dbReference>
<feature type="transmembrane region" description="Helical" evidence="1">
    <location>
        <begin position="21"/>
        <end position="41"/>
    </location>
</feature>
<gene>
    <name evidence="2" type="ORF">HUN01_07285</name>
</gene>
<protein>
    <submittedName>
        <fullName evidence="2">Uncharacterized protein</fullName>
    </submittedName>
</protein>
<dbReference type="AlphaFoldDB" id="A0A7D7LCB7"/>
<dbReference type="Proteomes" id="UP000514713">
    <property type="component" value="Chromosome"/>
</dbReference>
<accession>A0A7D7LCB7</accession>
<dbReference type="EMBL" id="CP054698">
    <property type="protein sequence ID" value="QMS87391.1"/>
    <property type="molecule type" value="Genomic_DNA"/>
</dbReference>
<evidence type="ECO:0000313" key="2">
    <source>
        <dbReference type="EMBL" id="QMS87391.1"/>
    </source>
</evidence>
<organism evidence="2 3">
    <name type="scientific">Nostoc edaphicum CCNP1411</name>
    <dbReference type="NCBI Taxonomy" id="1472755"/>
    <lineage>
        <taxon>Bacteria</taxon>
        <taxon>Bacillati</taxon>
        <taxon>Cyanobacteriota</taxon>
        <taxon>Cyanophyceae</taxon>
        <taxon>Nostocales</taxon>
        <taxon>Nostocaceae</taxon>
        <taxon>Nostoc</taxon>
    </lineage>
</organism>
<evidence type="ECO:0000256" key="1">
    <source>
        <dbReference type="SAM" id="Phobius"/>
    </source>
</evidence>
<proteinExistence type="predicted"/>